<dbReference type="CDD" id="cd03354">
    <property type="entry name" value="LbH_SAT"/>
    <property type="match status" value="1"/>
</dbReference>
<gene>
    <name evidence="4" type="ORF">SAMN05444128_3685</name>
</gene>
<dbReference type="PANTHER" id="PTHR42811">
    <property type="entry name" value="SERINE ACETYLTRANSFERASE"/>
    <property type="match status" value="1"/>
</dbReference>
<dbReference type="GO" id="GO:0016746">
    <property type="term" value="F:acyltransferase activity"/>
    <property type="evidence" value="ECO:0007669"/>
    <property type="project" value="UniProtKB-KW"/>
</dbReference>
<evidence type="ECO:0000256" key="1">
    <source>
        <dbReference type="ARBA" id="ARBA00022605"/>
    </source>
</evidence>
<dbReference type="RefSeq" id="WP_076671889.1">
    <property type="nucleotide sequence ID" value="NZ_FTPP01000004.1"/>
</dbReference>
<evidence type="ECO:0000313" key="4">
    <source>
        <dbReference type="EMBL" id="SIT94636.1"/>
    </source>
</evidence>
<dbReference type="InterPro" id="IPR011004">
    <property type="entry name" value="Trimer_LpxA-like_sf"/>
</dbReference>
<keyword evidence="5" id="KW-1185">Reference proteome</keyword>
<reference evidence="5" key="1">
    <citation type="submission" date="2017-01" db="EMBL/GenBank/DDBJ databases">
        <authorList>
            <person name="Varghese N."/>
            <person name="Submissions S."/>
        </authorList>
    </citation>
    <scope>NUCLEOTIDE SEQUENCE [LARGE SCALE GENOMIC DNA]</scope>
    <source>
        <strain evidence="5">LP100</strain>
    </source>
</reference>
<dbReference type="OrthoDB" id="9801456at2"/>
<dbReference type="AlphaFoldDB" id="A0A1R3XRW0"/>
<organism evidence="4 5">
    <name type="scientific">Pontibacter indicus</name>
    <dbReference type="NCBI Taxonomy" id="1317125"/>
    <lineage>
        <taxon>Bacteria</taxon>
        <taxon>Pseudomonadati</taxon>
        <taxon>Bacteroidota</taxon>
        <taxon>Cytophagia</taxon>
        <taxon>Cytophagales</taxon>
        <taxon>Hymenobacteraceae</taxon>
        <taxon>Pontibacter</taxon>
    </lineage>
</organism>
<dbReference type="Proteomes" id="UP000187181">
    <property type="component" value="Unassembled WGS sequence"/>
</dbReference>
<keyword evidence="2 4" id="KW-0808">Transferase</keyword>
<evidence type="ECO:0000256" key="3">
    <source>
        <dbReference type="ARBA" id="ARBA00023315"/>
    </source>
</evidence>
<dbReference type="STRING" id="1317125.SAMN05444128_3685"/>
<dbReference type="GO" id="GO:0008652">
    <property type="term" value="P:amino acid biosynthetic process"/>
    <property type="evidence" value="ECO:0007669"/>
    <property type="project" value="UniProtKB-KW"/>
</dbReference>
<keyword evidence="1" id="KW-0028">Amino-acid biosynthesis</keyword>
<name>A0A1R3XRW0_9BACT</name>
<dbReference type="EMBL" id="FTPP01000004">
    <property type="protein sequence ID" value="SIT94636.1"/>
    <property type="molecule type" value="Genomic_DNA"/>
</dbReference>
<dbReference type="InterPro" id="IPR042122">
    <property type="entry name" value="Ser_AcTrfase_N_sf"/>
</dbReference>
<protein>
    <submittedName>
        <fullName evidence="4">Serine O-acetyltransferase</fullName>
    </submittedName>
</protein>
<accession>A0A1R3XRW0</accession>
<dbReference type="Gene3D" id="1.10.3130.10">
    <property type="entry name" value="serine acetyltransferase, domain 1"/>
    <property type="match status" value="1"/>
</dbReference>
<keyword evidence="3" id="KW-0012">Acyltransferase</keyword>
<dbReference type="Gene3D" id="2.160.10.10">
    <property type="entry name" value="Hexapeptide repeat proteins"/>
    <property type="match status" value="1"/>
</dbReference>
<dbReference type="SUPFAM" id="SSF51161">
    <property type="entry name" value="Trimeric LpxA-like enzymes"/>
    <property type="match status" value="1"/>
</dbReference>
<dbReference type="InterPro" id="IPR045304">
    <property type="entry name" value="LbH_SAT"/>
</dbReference>
<evidence type="ECO:0000256" key="2">
    <source>
        <dbReference type="ARBA" id="ARBA00022679"/>
    </source>
</evidence>
<proteinExistence type="predicted"/>
<sequence length="280" mass="30911">MTGISPAFIDHLTTVHQQARHVVPHSMSCAFLEGLLQLLFPSHSERSFNSRSEVEAYVLLLRSDLEKILYRIEERLPGKPDEIADAYFKSLPDLQQQLMDDAAAIEAGDPAAVNIDEVIRTYLGFFAVAVYRLAHQFYRMGVPLLPRVLTTYAHARTGIDIHPGANIGARFCIDHGTGIVIGETADIGNDVKIYQGVTLGALSVEKSMANLKRHPTIEDNVVIYAGATILGGKTVVGHDSIIGGNVWLTESVPPFARVYHRPQIKVSYYEDRADVLNFSI</sequence>
<evidence type="ECO:0000313" key="5">
    <source>
        <dbReference type="Proteomes" id="UP000187181"/>
    </source>
</evidence>